<feature type="transmembrane region" description="Helical" evidence="2">
    <location>
        <begin position="133"/>
        <end position="154"/>
    </location>
</feature>
<dbReference type="AlphaFoldDB" id="A0A250IC70"/>
<evidence type="ECO:0000313" key="3">
    <source>
        <dbReference type="EMBL" id="ATB29439.1"/>
    </source>
</evidence>
<evidence type="ECO:0000256" key="2">
    <source>
        <dbReference type="SAM" id="Phobius"/>
    </source>
</evidence>
<dbReference type="Proteomes" id="UP000217289">
    <property type="component" value="Chromosome"/>
</dbReference>
<keyword evidence="2" id="KW-1133">Transmembrane helix</keyword>
<evidence type="ECO:0000313" key="4">
    <source>
        <dbReference type="Proteomes" id="UP000217289"/>
    </source>
</evidence>
<feature type="region of interest" description="Disordered" evidence="1">
    <location>
        <begin position="156"/>
        <end position="179"/>
    </location>
</feature>
<dbReference type="KEGG" id="mbd:MEBOL_002888"/>
<reference evidence="3 4" key="1">
    <citation type="submission" date="2017-06" db="EMBL/GenBank/DDBJ databases">
        <authorList>
            <person name="Kim H.J."/>
            <person name="Triplett B.A."/>
        </authorList>
    </citation>
    <scope>NUCLEOTIDE SEQUENCE [LARGE SCALE GENOMIC DNA]</scope>
    <source>
        <strain evidence="3 4">DSM 14713</strain>
    </source>
</reference>
<dbReference type="RefSeq" id="WP_095978003.1">
    <property type="nucleotide sequence ID" value="NZ_CP022163.1"/>
</dbReference>
<proteinExistence type="predicted"/>
<keyword evidence="2" id="KW-0472">Membrane</keyword>
<protein>
    <submittedName>
        <fullName evidence="3">Uncharacterized protein</fullName>
    </submittedName>
</protein>
<organism evidence="3 4">
    <name type="scientific">Melittangium boletus DSM 14713</name>
    <dbReference type="NCBI Taxonomy" id="1294270"/>
    <lineage>
        <taxon>Bacteria</taxon>
        <taxon>Pseudomonadati</taxon>
        <taxon>Myxococcota</taxon>
        <taxon>Myxococcia</taxon>
        <taxon>Myxococcales</taxon>
        <taxon>Cystobacterineae</taxon>
        <taxon>Archangiaceae</taxon>
        <taxon>Melittangium</taxon>
    </lineage>
</organism>
<name>A0A250IC70_9BACT</name>
<keyword evidence="4" id="KW-1185">Reference proteome</keyword>
<evidence type="ECO:0000256" key="1">
    <source>
        <dbReference type="SAM" id="MobiDB-lite"/>
    </source>
</evidence>
<dbReference type="EMBL" id="CP022163">
    <property type="protein sequence ID" value="ATB29439.1"/>
    <property type="molecule type" value="Genomic_DNA"/>
</dbReference>
<dbReference type="OrthoDB" id="5523423at2"/>
<sequence length="263" mass="29066">MAKEKESEGGRVGPYLLGRRYKEVGPNLGRLYEARHVDTGKPVLLFLPGRRVRWRPRSDWVVKFSCLTGPTAVKMEVEEAPTRARATELADVLTLGTAAFQRVEDNPNLQAHLFGKPRAPPVRRHRWEFSRRTGALAGLAVLALGLGVWTYGAIQSRSEPPPDRQSSLEPEIPPRLPPPHFVDSLAPLPTAVAYPLPAKPFSEQAVAPCKSKLGEVEINGGCWLELAKRAPCLAESQAEHQGKCYVPVTKYRGSMREPQSVQP</sequence>
<gene>
    <name evidence="3" type="ORF">MEBOL_002888</name>
</gene>
<keyword evidence="2" id="KW-0812">Transmembrane</keyword>
<accession>A0A250IC70</accession>